<dbReference type="InterPro" id="IPR009959">
    <property type="entry name" value="Cyclase_SnoaL-like"/>
</dbReference>
<accession>A0AA88FH94</accession>
<evidence type="ECO:0000313" key="1">
    <source>
        <dbReference type="EMBL" id="KAA9327042.1"/>
    </source>
</evidence>
<sequence>MPMRPLHSTLLFRWFDEVWNQDRPDVIPALVHTEATIRGLVPDDDARGPAAFRAFYDQFRADFQDIHIEVEKVVSEDDYEVALCAVRAQHRTSGTPVSFSGLCMVHLQDGQIYEGWNHFDFGKLQEQLAPAAAMA</sequence>
<dbReference type="Gene3D" id="3.10.450.50">
    <property type="match status" value="1"/>
</dbReference>
<name>A0AA88FH94_9BACT</name>
<dbReference type="GO" id="GO:0030638">
    <property type="term" value="P:polyketide metabolic process"/>
    <property type="evidence" value="ECO:0007669"/>
    <property type="project" value="InterPro"/>
</dbReference>
<dbReference type="InterPro" id="IPR032710">
    <property type="entry name" value="NTF2-like_dom_sf"/>
</dbReference>
<reference evidence="1 2" key="1">
    <citation type="submission" date="2019-09" db="EMBL/GenBank/DDBJ databases">
        <title>Genome sequence of Hymenobacter sp. M3.</title>
        <authorList>
            <person name="Srinivasan S."/>
        </authorList>
    </citation>
    <scope>NUCLEOTIDE SEQUENCE [LARGE SCALE GENOMIC DNA]</scope>
    <source>
        <strain evidence="1 2">M3</strain>
    </source>
</reference>
<gene>
    <name evidence="1" type="ORF">F0P96_17530</name>
</gene>
<protein>
    <submittedName>
        <fullName evidence="1">Ester cyclase</fullName>
    </submittedName>
</protein>
<dbReference type="AlphaFoldDB" id="A0AA88FH94"/>
<proteinExistence type="predicted"/>
<dbReference type="EMBL" id="VTWU01000007">
    <property type="protein sequence ID" value="KAA9327042.1"/>
    <property type="molecule type" value="Genomic_DNA"/>
</dbReference>
<dbReference type="Proteomes" id="UP000326380">
    <property type="component" value="Unassembled WGS sequence"/>
</dbReference>
<evidence type="ECO:0000313" key="2">
    <source>
        <dbReference type="Proteomes" id="UP000326380"/>
    </source>
</evidence>
<dbReference type="Pfam" id="PF07366">
    <property type="entry name" value="SnoaL"/>
    <property type="match status" value="1"/>
</dbReference>
<keyword evidence="2" id="KW-1185">Reference proteome</keyword>
<dbReference type="SUPFAM" id="SSF54427">
    <property type="entry name" value="NTF2-like"/>
    <property type="match status" value="1"/>
</dbReference>
<organism evidence="1 2">
    <name type="scientific">Hymenobacter busanensis</name>
    <dbReference type="NCBI Taxonomy" id="2607656"/>
    <lineage>
        <taxon>Bacteria</taxon>
        <taxon>Pseudomonadati</taxon>
        <taxon>Bacteroidota</taxon>
        <taxon>Cytophagia</taxon>
        <taxon>Cytophagales</taxon>
        <taxon>Hymenobacteraceae</taxon>
        <taxon>Hymenobacter</taxon>
    </lineage>
</organism>
<comment type="caution">
    <text evidence="1">The sequence shown here is derived from an EMBL/GenBank/DDBJ whole genome shotgun (WGS) entry which is preliminary data.</text>
</comment>